<reference evidence="3" key="1">
    <citation type="journal article" date="2017" name="Int. J. Syst. Evol. Microbiol.">
        <title>Notoacmeibacter marinus gen. nov., sp. nov., isolated from the gut of a limpet and proposal of Notoacmeibacteraceae fam. nov. in the order Rhizobiales of the class Alphaproteobacteria.</title>
        <authorList>
            <person name="Huang Z."/>
            <person name="Guo F."/>
            <person name="Lai Q."/>
        </authorList>
    </citation>
    <scope>NUCLEOTIDE SEQUENCE [LARGE SCALE GENOMIC DNA]</scope>
    <source>
        <strain evidence="3">XMTR2A4</strain>
    </source>
</reference>
<name>A0A231V0B1_9HYPH</name>
<keyword evidence="1" id="KW-0472">Membrane</keyword>
<dbReference type="Proteomes" id="UP000215405">
    <property type="component" value="Unassembled WGS sequence"/>
</dbReference>
<feature type="transmembrane region" description="Helical" evidence="1">
    <location>
        <begin position="12"/>
        <end position="34"/>
    </location>
</feature>
<dbReference type="RefSeq" id="WP_094075596.1">
    <property type="nucleotide sequence ID" value="NZ_NBYO01000001.1"/>
</dbReference>
<keyword evidence="1" id="KW-0812">Transmembrane</keyword>
<organism evidence="2 3">
    <name type="scientific">Notoacmeibacter marinus</name>
    <dbReference type="NCBI Taxonomy" id="1876515"/>
    <lineage>
        <taxon>Bacteria</taxon>
        <taxon>Pseudomonadati</taxon>
        <taxon>Pseudomonadota</taxon>
        <taxon>Alphaproteobacteria</taxon>
        <taxon>Hyphomicrobiales</taxon>
        <taxon>Notoacmeibacteraceae</taxon>
        <taxon>Notoacmeibacter</taxon>
    </lineage>
</organism>
<proteinExistence type="predicted"/>
<accession>A0A231V0B1</accession>
<keyword evidence="1" id="KW-1133">Transmembrane helix</keyword>
<protein>
    <submittedName>
        <fullName evidence="2">Uncharacterized protein</fullName>
    </submittedName>
</protein>
<dbReference type="EMBL" id="NBYO01000001">
    <property type="protein sequence ID" value="OXT01628.1"/>
    <property type="molecule type" value="Genomic_DNA"/>
</dbReference>
<evidence type="ECO:0000313" key="3">
    <source>
        <dbReference type="Proteomes" id="UP000215405"/>
    </source>
</evidence>
<gene>
    <name evidence="2" type="ORF">B7H23_01260</name>
</gene>
<evidence type="ECO:0000256" key="1">
    <source>
        <dbReference type="SAM" id="Phobius"/>
    </source>
</evidence>
<sequence>MKVRLIRPAYFIWVLLPIALYGAFLTFGLPHMIWSYSWRDEGQGYDPFAARHYTSCTYAGPYGVFKRPANAGKCPWLIFRKDQKGTGLDLSHIQGWSGGGREHG</sequence>
<comment type="caution">
    <text evidence="2">The sequence shown here is derived from an EMBL/GenBank/DDBJ whole genome shotgun (WGS) entry which is preliminary data.</text>
</comment>
<keyword evidence="3" id="KW-1185">Reference proteome</keyword>
<evidence type="ECO:0000313" key="2">
    <source>
        <dbReference type="EMBL" id="OXT01628.1"/>
    </source>
</evidence>
<dbReference type="AlphaFoldDB" id="A0A231V0B1"/>